<evidence type="ECO:0000313" key="2">
    <source>
        <dbReference type="Proteomes" id="UP000000600"/>
    </source>
</evidence>
<evidence type="ECO:0000313" key="1">
    <source>
        <dbReference type="EMBL" id="CAK79516.1"/>
    </source>
</evidence>
<dbReference type="EMBL" id="CT868330">
    <property type="protein sequence ID" value="CAK79516.1"/>
    <property type="molecule type" value="Genomic_DNA"/>
</dbReference>
<proteinExistence type="predicted"/>
<gene>
    <name evidence="1" type="ORF">GSPATT00014462001</name>
</gene>
<dbReference type="InParanoid" id="A0D8Z9"/>
<reference evidence="1 2" key="1">
    <citation type="journal article" date="2006" name="Nature">
        <title>Global trends of whole-genome duplications revealed by the ciliate Paramecium tetraurelia.</title>
        <authorList>
            <consortium name="Genoscope"/>
            <person name="Aury J.-M."/>
            <person name="Jaillon O."/>
            <person name="Duret L."/>
            <person name="Noel B."/>
            <person name="Jubin C."/>
            <person name="Porcel B.M."/>
            <person name="Segurens B."/>
            <person name="Daubin V."/>
            <person name="Anthouard V."/>
            <person name="Aiach N."/>
            <person name="Arnaiz O."/>
            <person name="Billaut A."/>
            <person name="Beisson J."/>
            <person name="Blanc I."/>
            <person name="Bouhouche K."/>
            <person name="Camara F."/>
            <person name="Duharcourt S."/>
            <person name="Guigo R."/>
            <person name="Gogendeau D."/>
            <person name="Katinka M."/>
            <person name="Keller A.-M."/>
            <person name="Kissmehl R."/>
            <person name="Klotz C."/>
            <person name="Koll F."/>
            <person name="Le Moue A."/>
            <person name="Lepere C."/>
            <person name="Malinsky S."/>
            <person name="Nowacki M."/>
            <person name="Nowak J.K."/>
            <person name="Plattner H."/>
            <person name="Poulain J."/>
            <person name="Ruiz F."/>
            <person name="Serrano V."/>
            <person name="Zagulski M."/>
            <person name="Dessen P."/>
            <person name="Betermier M."/>
            <person name="Weissenbach J."/>
            <person name="Scarpelli C."/>
            <person name="Schachter V."/>
            <person name="Sperling L."/>
            <person name="Meyer E."/>
            <person name="Cohen J."/>
            <person name="Wincker P."/>
        </authorList>
    </citation>
    <scope>NUCLEOTIDE SEQUENCE [LARGE SCALE GENOMIC DNA]</scope>
    <source>
        <strain evidence="1 2">Stock d4-2</strain>
    </source>
</reference>
<accession>A0D8Z9</accession>
<dbReference type="KEGG" id="ptm:GSPATT00014462001"/>
<dbReference type="Proteomes" id="UP000000600">
    <property type="component" value="Unassembled WGS sequence"/>
</dbReference>
<keyword evidence="2" id="KW-1185">Reference proteome</keyword>
<dbReference type="RefSeq" id="XP_001446913.1">
    <property type="nucleotide sequence ID" value="XM_001446876.1"/>
</dbReference>
<dbReference type="HOGENOM" id="CLU_1879446_0_0_1"/>
<name>A0D8Z9_PARTE</name>
<organism evidence="1 2">
    <name type="scientific">Paramecium tetraurelia</name>
    <dbReference type="NCBI Taxonomy" id="5888"/>
    <lineage>
        <taxon>Eukaryota</taxon>
        <taxon>Sar</taxon>
        <taxon>Alveolata</taxon>
        <taxon>Ciliophora</taxon>
        <taxon>Intramacronucleata</taxon>
        <taxon>Oligohymenophorea</taxon>
        <taxon>Peniculida</taxon>
        <taxon>Parameciidae</taxon>
        <taxon>Paramecium</taxon>
    </lineage>
</organism>
<protein>
    <submittedName>
        <fullName evidence="1">Uncharacterized protein</fullName>
    </submittedName>
</protein>
<dbReference type="GeneID" id="5032697"/>
<sequence>MMQQELMNLLLNNDTIFRPQIQIRHASSHKDSECISHHILDRQTNKNIGSEINVCLREKYSIIFMRGHHTYRVTEVICLSKQDQTIFNLKLLVQQDHRKQLSNEIGCYIQYSHLQARNNKTIFEIYDSLIQKFGIN</sequence>
<dbReference type="AlphaFoldDB" id="A0D8Z9"/>